<comment type="caution">
    <text evidence="2">The sequence shown here is derived from an EMBL/GenBank/DDBJ whole genome shotgun (WGS) entry which is preliminary data.</text>
</comment>
<name>A0A931AJF0_9ACTN</name>
<feature type="region of interest" description="Disordered" evidence="1">
    <location>
        <begin position="74"/>
        <end position="100"/>
    </location>
</feature>
<dbReference type="AlphaFoldDB" id="A0A931AJF0"/>
<dbReference type="Proteomes" id="UP000605361">
    <property type="component" value="Unassembled WGS sequence"/>
</dbReference>
<organism evidence="2 3">
    <name type="scientific">Nonomuraea cypriaca</name>
    <dbReference type="NCBI Taxonomy" id="1187855"/>
    <lineage>
        <taxon>Bacteria</taxon>
        <taxon>Bacillati</taxon>
        <taxon>Actinomycetota</taxon>
        <taxon>Actinomycetes</taxon>
        <taxon>Streptosporangiales</taxon>
        <taxon>Streptosporangiaceae</taxon>
        <taxon>Nonomuraea</taxon>
    </lineage>
</organism>
<dbReference type="RefSeq" id="WP_195900988.1">
    <property type="nucleotide sequence ID" value="NZ_JADOGI010000192.1"/>
</dbReference>
<protein>
    <recommendedName>
        <fullName evidence="4">Integrase catalytic domain-containing protein</fullName>
    </recommendedName>
</protein>
<sequence>MLVPRVVARGRTVHVLGVTAHPSGAWVAQQARNLLIKLGQRAETLRFVVRDRDVKFTATFDEVFTSLGIRITKTPIRAPQRTRSPNAGSEPPGANAPTDY</sequence>
<evidence type="ECO:0000313" key="3">
    <source>
        <dbReference type="Proteomes" id="UP000605361"/>
    </source>
</evidence>
<evidence type="ECO:0000313" key="2">
    <source>
        <dbReference type="EMBL" id="MBF8192084.1"/>
    </source>
</evidence>
<evidence type="ECO:0008006" key="4">
    <source>
        <dbReference type="Google" id="ProtNLM"/>
    </source>
</evidence>
<accession>A0A931AJF0</accession>
<reference evidence="2" key="1">
    <citation type="submission" date="2020-11" db="EMBL/GenBank/DDBJ databases">
        <title>Whole-genome analyses of Nonomuraea sp. K274.</title>
        <authorList>
            <person name="Veyisoglu A."/>
        </authorList>
    </citation>
    <scope>NUCLEOTIDE SEQUENCE</scope>
    <source>
        <strain evidence="2">K274</strain>
    </source>
</reference>
<keyword evidence="3" id="KW-1185">Reference proteome</keyword>
<gene>
    <name evidence="2" type="ORF">ITP53_41680</name>
</gene>
<proteinExistence type="predicted"/>
<evidence type="ECO:0000256" key="1">
    <source>
        <dbReference type="SAM" id="MobiDB-lite"/>
    </source>
</evidence>
<dbReference type="EMBL" id="JADOGI010000192">
    <property type="protein sequence ID" value="MBF8192084.1"/>
    <property type="molecule type" value="Genomic_DNA"/>
</dbReference>